<dbReference type="InterPro" id="IPR050483">
    <property type="entry name" value="CoA-transferase_III_domain"/>
</dbReference>
<dbReference type="EMBL" id="JABAIK010000017">
    <property type="protein sequence ID" value="NLS14213.1"/>
    <property type="molecule type" value="Genomic_DNA"/>
</dbReference>
<dbReference type="InterPro" id="IPR044855">
    <property type="entry name" value="CoA-Trfase_III_dom3_sf"/>
</dbReference>
<dbReference type="Proteomes" id="UP000535589">
    <property type="component" value="Unassembled WGS sequence"/>
</dbReference>
<dbReference type="PANTHER" id="PTHR48207:SF4">
    <property type="entry name" value="BLL6097 PROTEIN"/>
    <property type="match status" value="1"/>
</dbReference>
<protein>
    <submittedName>
        <fullName evidence="2">CoA transferase</fullName>
    </submittedName>
</protein>
<keyword evidence="1 2" id="KW-0808">Transferase</keyword>
<evidence type="ECO:0000256" key="1">
    <source>
        <dbReference type="ARBA" id="ARBA00022679"/>
    </source>
</evidence>
<gene>
    <name evidence="2" type="ORF">HGP28_15105</name>
</gene>
<comment type="caution">
    <text evidence="2">The sequence shown here is derived from an EMBL/GenBank/DDBJ whole genome shotgun (WGS) entry which is preliminary data.</text>
</comment>
<dbReference type="GO" id="GO:0008410">
    <property type="term" value="F:CoA-transferase activity"/>
    <property type="evidence" value="ECO:0007669"/>
    <property type="project" value="TreeGrafter"/>
</dbReference>
<accession>A0A7X8YHL5</accession>
<proteinExistence type="predicted"/>
<evidence type="ECO:0000313" key="2">
    <source>
        <dbReference type="EMBL" id="NLS14213.1"/>
    </source>
</evidence>
<keyword evidence="3" id="KW-1185">Reference proteome</keyword>
<dbReference type="RefSeq" id="WP_168837307.1">
    <property type="nucleotide sequence ID" value="NZ_JABAIK010000017.1"/>
</dbReference>
<dbReference type="Gene3D" id="3.30.1540.10">
    <property type="entry name" value="formyl-coa transferase, domain 3"/>
    <property type="match status" value="1"/>
</dbReference>
<dbReference type="InterPro" id="IPR023606">
    <property type="entry name" value="CoA-Trfase_III_dom_1_sf"/>
</dbReference>
<name>A0A7X8YHL5_9VIBR</name>
<dbReference type="AlphaFoldDB" id="A0A7X8YHL5"/>
<reference evidence="2 3" key="1">
    <citation type="submission" date="2020-04" db="EMBL/GenBank/DDBJ databases">
        <title>Vibrio sp. SM6, a novel species isolated from seawater.</title>
        <authorList>
            <person name="Wang X."/>
        </authorList>
    </citation>
    <scope>NUCLEOTIDE SEQUENCE [LARGE SCALE GENOMIC DNA]</scope>
    <source>
        <strain evidence="2 3">SM6</strain>
    </source>
</reference>
<evidence type="ECO:0000313" key="3">
    <source>
        <dbReference type="Proteomes" id="UP000535589"/>
    </source>
</evidence>
<sequence>MSLPLTGLTVLDFTQLLSGPCAALRFADLGARVIKVEQANRGDLSRTLYGESYQIAGECAFYQAINRNKQSIELDLKGSEQDRALVQKLVAKADILIHNFRPGVMERLGLSYQEVKSVNPNIIYGAVSGYGEQGPWRSKPGQDLLVQALSGLSWQTGNDQYGPMPMGLAIADMFAGGQLVQGVLAALVSGESALVEVSMLEAILDFQFEPLTLFYQDGEPVVRGEVSGAHPLVGAPYGLYQTQDGYLALAMGSILKLGDLMNCPQLLAFDDPGQWYSKRDEIKHILRELVSTQTTGYWLQILEPADIWCAEVFDWKQLLAHDGFKILNMLQTVQVEGGESYQTTRCPIRIDGEIFFHSLGAPTLGQHTEQIRQEFSEQEVL</sequence>
<dbReference type="SUPFAM" id="SSF89796">
    <property type="entry name" value="CoA-transferase family III (CaiB/BaiF)"/>
    <property type="match status" value="1"/>
</dbReference>
<dbReference type="PANTHER" id="PTHR48207">
    <property type="entry name" value="SUCCINATE--HYDROXYMETHYLGLUTARATE COA-TRANSFERASE"/>
    <property type="match status" value="1"/>
</dbReference>
<dbReference type="Gene3D" id="3.40.50.10540">
    <property type="entry name" value="Crotonobetainyl-coa:carnitine coa-transferase, domain 1"/>
    <property type="match status" value="1"/>
</dbReference>
<organism evidence="2 3">
    <name type="scientific">Vibrio agarilyticus</name>
    <dbReference type="NCBI Taxonomy" id="2726741"/>
    <lineage>
        <taxon>Bacteria</taxon>
        <taxon>Pseudomonadati</taxon>
        <taxon>Pseudomonadota</taxon>
        <taxon>Gammaproteobacteria</taxon>
        <taxon>Vibrionales</taxon>
        <taxon>Vibrionaceae</taxon>
        <taxon>Vibrio</taxon>
    </lineage>
</organism>
<dbReference type="InterPro" id="IPR003673">
    <property type="entry name" value="CoA-Trfase_fam_III"/>
</dbReference>
<dbReference type="Pfam" id="PF02515">
    <property type="entry name" value="CoA_transf_3"/>
    <property type="match status" value="1"/>
</dbReference>